<dbReference type="EMBL" id="LXQD01000098">
    <property type="protein sequence ID" value="RCJ38393.1"/>
    <property type="molecule type" value="Genomic_DNA"/>
</dbReference>
<evidence type="ECO:0000313" key="2">
    <source>
        <dbReference type="EMBL" id="RCJ38393.1"/>
    </source>
</evidence>
<dbReference type="Proteomes" id="UP000252107">
    <property type="component" value="Unassembled WGS sequence"/>
</dbReference>
<comment type="caution">
    <text evidence="2">The sequence shown here is derived from an EMBL/GenBank/DDBJ whole genome shotgun (WGS) entry which is preliminary data.</text>
</comment>
<organism evidence="2 3">
    <name type="scientific">Nostoc minutum NIES-26</name>
    <dbReference type="NCBI Taxonomy" id="1844469"/>
    <lineage>
        <taxon>Bacteria</taxon>
        <taxon>Bacillati</taxon>
        <taxon>Cyanobacteriota</taxon>
        <taxon>Cyanophyceae</taxon>
        <taxon>Nostocales</taxon>
        <taxon>Nostocaceae</taxon>
        <taxon>Nostoc</taxon>
    </lineage>
</organism>
<dbReference type="SUPFAM" id="SSF56003">
    <property type="entry name" value="Molybdenum cofactor-binding domain"/>
    <property type="match status" value="1"/>
</dbReference>
<dbReference type="InterPro" id="IPR037165">
    <property type="entry name" value="AldOxase/xan_DH_Mopterin-bd_sf"/>
</dbReference>
<dbReference type="Gene3D" id="3.30.365.10">
    <property type="entry name" value="Aldehyde oxidase/xanthine dehydrogenase, molybdopterin binding domain"/>
    <property type="match status" value="1"/>
</dbReference>
<name>A0A367RRS6_9NOSO</name>
<protein>
    <recommendedName>
        <fullName evidence="1">Aldehyde oxidase/xanthine dehydrogenase second molybdopterin binding domain-containing protein</fullName>
    </recommendedName>
</protein>
<dbReference type="InterPro" id="IPR052516">
    <property type="entry name" value="N-heterocyclic_Hydroxylase"/>
</dbReference>
<accession>A0A367RRS6</accession>
<dbReference type="GO" id="GO:0016491">
    <property type="term" value="F:oxidoreductase activity"/>
    <property type="evidence" value="ECO:0007669"/>
    <property type="project" value="InterPro"/>
</dbReference>
<sequence>MGIGMALMEETVTDQSNGRVVTRNLADYHVPVNADIPNINIHIIDEVDPYVNPIGTKGIGEIGITGAAAAVANAVYHATGKRIRNLPITADKLM</sequence>
<dbReference type="PANTHER" id="PTHR47495">
    <property type="entry name" value="ALDEHYDE DEHYDROGENASE"/>
    <property type="match status" value="1"/>
</dbReference>
<proteinExistence type="predicted"/>
<feature type="domain" description="Aldehyde oxidase/xanthine dehydrogenase second molybdopterin binding" evidence="1">
    <location>
        <begin position="1"/>
        <end position="37"/>
    </location>
</feature>
<reference evidence="2" key="1">
    <citation type="submission" date="2016-04" db="EMBL/GenBank/DDBJ databases">
        <authorList>
            <person name="Tabuchi Yagui T.R."/>
        </authorList>
    </citation>
    <scope>NUCLEOTIDE SEQUENCE [LARGE SCALE GENOMIC DNA]</scope>
    <source>
        <strain evidence="2">NIES-26</strain>
    </source>
</reference>
<gene>
    <name evidence="2" type="ORF">A6770_13690</name>
</gene>
<keyword evidence="3" id="KW-1185">Reference proteome</keyword>
<evidence type="ECO:0000313" key="3">
    <source>
        <dbReference type="Proteomes" id="UP000252107"/>
    </source>
</evidence>
<dbReference type="Pfam" id="PF20256">
    <property type="entry name" value="MoCoBD_2"/>
    <property type="match status" value="1"/>
</dbReference>
<dbReference type="AlphaFoldDB" id="A0A367RRS6"/>
<evidence type="ECO:0000259" key="1">
    <source>
        <dbReference type="Pfam" id="PF20256"/>
    </source>
</evidence>
<dbReference type="InterPro" id="IPR046867">
    <property type="entry name" value="AldOxase/xan_DH_MoCoBD2"/>
</dbReference>
<dbReference type="PANTHER" id="PTHR47495:SF2">
    <property type="entry name" value="ALDEHYDE DEHYDROGENASE"/>
    <property type="match status" value="1"/>
</dbReference>